<dbReference type="InterPro" id="IPR018297">
    <property type="entry name" value="A/G_cyclase_CS"/>
</dbReference>
<feature type="domain" description="Guanylate cyclase" evidence="10">
    <location>
        <begin position="1193"/>
        <end position="1320"/>
    </location>
</feature>
<dbReference type="PROSITE" id="PS00452">
    <property type="entry name" value="GUANYLATE_CYCLASE_1"/>
    <property type="match status" value="1"/>
</dbReference>
<proteinExistence type="inferred from homology"/>
<dbReference type="GO" id="GO:0001653">
    <property type="term" value="F:peptide receptor activity"/>
    <property type="evidence" value="ECO:0007669"/>
    <property type="project" value="TreeGrafter"/>
</dbReference>
<feature type="transmembrane region" description="Helical" evidence="9">
    <location>
        <begin position="384"/>
        <end position="405"/>
    </location>
</feature>
<comment type="subcellular location">
    <subcellularLocation>
        <location evidence="1">Membrane</location>
    </subcellularLocation>
</comment>
<name>A0A250XR32_9CHLO</name>
<dbReference type="GO" id="GO:0005886">
    <property type="term" value="C:plasma membrane"/>
    <property type="evidence" value="ECO:0007669"/>
    <property type="project" value="TreeGrafter"/>
</dbReference>
<dbReference type="InterPro" id="IPR029016">
    <property type="entry name" value="GAF-like_dom_sf"/>
</dbReference>
<dbReference type="Pfam" id="PF01590">
    <property type="entry name" value="GAF"/>
    <property type="match status" value="1"/>
</dbReference>
<reference evidence="11 12" key="1">
    <citation type="submission" date="2017-08" db="EMBL/GenBank/DDBJ databases">
        <title>Acidophilic green algal genome provides insights into adaptation to an acidic environment.</title>
        <authorList>
            <person name="Hirooka S."/>
            <person name="Hirose Y."/>
            <person name="Kanesaki Y."/>
            <person name="Higuchi S."/>
            <person name="Fujiwara T."/>
            <person name="Onuma R."/>
            <person name="Era A."/>
            <person name="Ohbayashi R."/>
            <person name="Uzuka A."/>
            <person name="Nozaki H."/>
            <person name="Yoshikawa H."/>
            <person name="Miyagishima S.Y."/>
        </authorList>
    </citation>
    <scope>NUCLEOTIDE SEQUENCE [LARGE SCALE GENOMIC DNA]</scope>
    <source>
        <strain evidence="11 12">NIES-2499</strain>
    </source>
</reference>
<sequence>MDYLRGVIGSGLQTRSLSLAFLTRLVIFRSLLVAIGIMEMDRSLSALLTFSEYGVMQRVVLISLLLPIAFNTVGLVWPILHIDTFEANFKVFQRSVVAVTVVTRLFQAASAQAWLPTRSVHQNLIFDAFMLIINQDGIEELLLQLAFIQFMYSASTLLSSDNATQRSSTSSASHLEAMTQCEFFVMILMLAIPMHKLYGKVMGPRDKTGILREKMKLLHSNRTQGRVSGVPHLASIFSQLYSWISSLRLCKQAVQKSTMQGRYVEGHVQLSAAYISKLVTVKGMHCAHFLLLFLRLIATSTSHSFESTPASWSSQGTCQDATQEIEGLKLQSSALAEMHVPSRNDLMAAISCFAALSLGTHAMLAAFGSSFYLKRYNLVDRTSLVLCGASRVLLILLDCAGSALYNSSNQVTFHNLLVVSFSLVAHEDLYPSFLLLLAGLTLVFKVLSAHLDDHPLSVKNFIFDHPEYYVLYGFVALAYPMTRVGKKLQDQGNSAFGLEDLGGGMEPLKSPSHLLRHLSTMTSLRRSIDVSRSVSGPESSHRERIAIKGTKDTEEVDLKMCLHDLILESDAEDVKTGTPKSSLVLWSLQDTNAEMDSGIGSRKKPVSRRSLKSCTTRDLNVRKVDNQLLSKDRMFILVELPLCTYLALLPIRRALLLAVSSSAWICALPAIMYWLACLIHALAIASYPVPTMRRRNLLWALRLDVALALLQVSNTMLLIRDGDAAAQLPPLRVLMLLSAKWGLLNLGDQLFFKTLPIKVSIFLLLEFYHTSHNHDWFQLLADVVMFHMWAGLTYASLRLTVLAARKLTNRMLGKSPELKGTSLYAYVAGHGLAAIAVMSQSVPSLVELQNQVWRSLLDQLSSLGFGMSFNSATGSFITVLAIVALFFGINALQSAALKIATLLDPEQQWYQKQQLRVAEFMEIMMHGHDHSLDSIVVALMDTTQSMFAENMLVKIAFLELDSNQEASLARLQIIHWGYKHVRDGLQDRTMPLSLLPSIAHATKEKVSLLTNDYDSAIPNLQFADWELQRQTYGARSFLAVPLVCSGRGLGALVFMSTDVNAISVQMQRVVSELGVQVAQSLYLRICRHKLAAGEKLITDMIPEHVAESLKRKLKGLHTGAQPRAALTPRSSSLVTPLSRALTQDSIQVNSIAGEDVKLTEQMDPDGVAENNEKALSPQNEVQLVYQQWHPAVTILFADIVGFTTLSKEVEPEQVMYMLHDLFTRFDAMCIARGIYKVETIGDCYMASSGLIVETDDHALQMVEFAKGMLEAAKAVKNPTGGTVQIRIGIHSGRVMSGIVGSLRAHYGLFGDTVNTASRMESTSLPMQIQLSEATYSLLPAETQESCSLRGQIEVKGKGIMSTYLVDPHITE</sequence>
<dbReference type="InterPro" id="IPR003018">
    <property type="entry name" value="GAF"/>
</dbReference>
<dbReference type="PANTHER" id="PTHR11920">
    <property type="entry name" value="GUANYLYL CYCLASE"/>
    <property type="match status" value="1"/>
</dbReference>
<evidence type="ECO:0000259" key="10">
    <source>
        <dbReference type="PROSITE" id="PS50125"/>
    </source>
</evidence>
<comment type="caution">
    <text evidence="11">The sequence shown here is derived from an EMBL/GenBank/DDBJ whole genome shotgun (WGS) entry which is preliminary data.</text>
</comment>
<keyword evidence="2 9" id="KW-0812">Transmembrane</keyword>
<dbReference type="Proteomes" id="UP000232323">
    <property type="component" value="Unassembled WGS sequence"/>
</dbReference>
<evidence type="ECO:0000313" key="12">
    <source>
        <dbReference type="Proteomes" id="UP000232323"/>
    </source>
</evidence>
<dbReference type="InterPro" id="IPR050401">
    <property type="entry name" value="Cyclic_nucleotide_synthase"/>
</dbReference>
<dbReference type="SMART" id="SM00044">
    <property type="entry name" value="CYCc"/>
    <property type="match status" value="1"/>
</dbReference>
<dbReference type="GO" id="GO:0004383">
    <property type="term" value="F:guanylate cyclase activity"/>
    <property type="evidence" value="ECO:0007669"/>
    <property type="project" value="TreeGrafter"/>
</dbReference>
<dbReference type="GO" id="GO:0004016">
    <property type="term" value="F:adenylate cyclase activity"/>
    <property type="evidence" value="ECO:0007669"/>
    <property type="project" value="TreeGrafter"/>
</dbReference>
<keyword evidence="6" id="KW-0675">Receptor</keyword>
<feature type="transmembrane region" description="Helical" evidence="9">
    <location>
        <begin position="429"/>
        <end position="447"/>
    </location>
</feature>
<evidence type="ECO:0000313" key="11">
    <source>
        <dbReference type="EMBL" id="GAX85402.1"/>
    </source>
</evidence>
<gene>
    <name evidence="11" type="ORF">CEUSTIGMA_g12818.t1</name>
</gene>
<dbReference type="Gene3D" id="3.30.450.40">
    <property type="match status" value="1"/>
</dbReference>
<evidence type="ECO:0000256" key="5">
    <source>
        <dbReference type="ARBA" id="ARBA00023136"/>
    </source>
</evidence>
<dbReference type="PROSITE" id="PS50125">
    <property type="entry name" value="GUANYLATE_CYCLASE_2"/>
    <property type="match status" value="1"/>
</dbReference>
<feature type="transmembrane region" description="Helical" evidence="9">
    <location>
        <begin position="346"/>
        <end position="372"/>
    </location>
</feature>
<feature type="transmembrane region" description="Helical" evidence="9">
    <location>
        <begin position="697"/>
        <end position="719"/>
    </location>
</feature>
<evidence type="ECO:0000256" key="9">
    <source>
        <dbReference type="SAM" id="Phobius"/>
    </source>
</evidence>
<keyword evidence="4 9" id="KW-1133">Transmembrane helix</keyword>
<evidence type="ECO:0000256" key="7">
    <source>
        <dbReference type="ARBA" id="ARBA00023239"/>
    </source>
</evidence>
<evidence type="ECO:0000256" key="8">
    <source>
        <dbReference type="RuleBase" id="RU000405"/>
    </source>
</evidence>
<dbReference type="GO" id="GO:0000166">
    <property type="term" value="F:nucleotide binding"/>
    <property type="evidence" value="ECO:0007669"/>
    <property type="project" value="UniProtKB-KW"/>
</dbReference>
<dbReference type="PANTHER" id="PTHR11920:SF335">
    <property type="entry name" value="GUANYLATE CYCLASE"/>
    <property type="match status" value="1"/>
</dbReference>
<dbReference type="InterPro" id="IPR029787">
    <property type="entry name" value="Nucleotide_cyclase"/>
</dbReference>
<keyword evidence="7 8" id="KW-0456">Lyase</keyword>
<evidence type="ECO:0000256" key="6">
    <source>
        <dbReference type="ARBA" id="ARBA00023170"/>
    </source>
</evidence>
<feature type="transmembrane region" description="Helical" evidence="9">
    <location>
        <begin position="59"/>
        <end position="80"/>
    </location>
</feature>
<feature type="transmembrane region" description="Helical" evidence="9">
    <location>
        <begin position="20"/>
        <end position="38"/>
    </location>
</feature>
<dbReference type="SUPFAM" id="SSF55781">
    <property type="entry name" value="GAF domain-like"/>
    <property type="match status" value="1"/>
</dbReference>
<dbReference type="GO" id="GO:0007168">
    <property type="term" value="P:receptor guanylyl cyclase signaling pathway"/>
    <property type="evidence" value="ECO:0007669"/>
    <property type="project" value="TreeGrafter"/>
</dbReference>
<dbReference type="FunFam" id="3.30.70.1230:FF:000059">
    <property type="entry name" value="Guanylate cyclase"/>
    <property type="match status" value="1"/>
</dbReference>
<dbReference type="OrthoDB" id="532905at2759"/>
<evidence type="ECO:0000256" key="4">
    <source>
        <dbReference type="ARBA" id="ARBA00022989"/>
    </source>
</evidence>
<feature type="transmembrane region" description="Helical" evidence="9">
    <location>
        <begin position="776"/>
        <end position="802"/>
    </location>
</feature>
<keyword evidence="12" id="KW-1185">Reference proteome</keyword>
<evidence type="ECO:0000256" key="2">
    <source>
        <dbReference type="ARBA" id="ARBA00022692"/>
    </source>
</evidence>
<evidence type="ECO:0000256" key="3">
    <source>
        <dbReference type="ARBA" id="ARBA00022741"/>
    </source>
</evidence>
<feature type="transmembrane region" description="Helical" evidence="9">
    <location>
        <begin position="635"/>
        <end position="655"/>
    </location>
</feature>
<dbReference type="EMBL" id="BEGY01000167">
    <property type="protein sequence ID" value="GAX85402.1"/>
    <property type="molecule type" value="Genomic_DNA"/>
</dbReference>
<dbReference type="Pfam" id="PF00211">
    <property type="entry name" value="Guanylate_cyc"/>
    <property type="match status" value="1"/>
</dbReference>
<dbReference type="GO" id="GO:0035556">
    <property type="term" value="P:intracellular signal transduction"/>
    <property type="evidence" value="ECO:0007669"/>
    <property type="project" value="InterPro"/>
</dbReference>
<comment type="similarity">
    <text evidence="8">Belongs to the adenylyl cyclase class-4/guanylyl cyclase family.</text>
</comment>
<organism evidence="11 12">
    <name type="scientific">Chlamydomonas eustigma</name>
    <dbReference type="NCBI Taxonomy" id="1157962"/>
    <lineage>
        <taxon>Eukaryota</taxon>
        <taxon>Viridiplantae</taxon>
        <taxon>Chlorophyta</taxon>
        <taxon>core chlorophytes</taxon>
        <taxon>Chlorophyceae</taxon>
        <taxon>CS clade</taxon>
        <taxon>Chlamydomonadales</taxon>
        <taxon>Chlamydomonadaceae</taxon>
        <taxon>Chlamydomonas</taxon>
    </lineage>
</organism>
<dbReference type="Gene3D" id="3.30.70.1230">
    <property type="entry name" value="Nucleotide cyclase"/>
    <property type="match status" value="1"/>
</dbReference>
<evidence type="ECO:0000256" key="1">
    <source>
        <dbReference type="ARBA" id="ARBA00004370"/>
    </source>
</evidence>
<feature type="transmembrane region" description="Helical" evidence="9">
    <location>
        <begin position="661"/>
        <end position="685"/>
    </location>
</feature>
<protein>
    <recommendedName>
        <fullName evidence="10">Guanylate cyclase domain-containing protein</fullName>
    </recommendedName>
</protein>
<accession>A0A250XR32</accession>
<feature type="transmembrane region" description="Helical" evidence="9">
    <location>
        <begin position="863"/>
        <end position="889"/>
    </location>
</feature>
<keyword evidence="5 9" id="KW-0472">Membrane</keyword>
<keyword evidence="3" id="KW-0547">Nucleotide-binding</keyword>
<dbReference type="SUPFAM" id="SSF55073">
    <property type="entry name" value="Nucleotide cyclase"/>
    <property type="match status" value="1"/>
</dbReference>
<dbReference type="CDD" id="cd07302">
    <property type="entry name" value="CHD"/>
    <property type="match status" value="1"/>
</dbReference>
<dbReference type="InterPro" id="IPR001054">
    <property type="entry name" value="A/G_cyclase"/>
</dbReference>